<dbReference type="Gene3D" id="3.10.450.50">
    <property type="match status" value="1"/>
</dbReference>
<organism evidence="2 3">
    <name type="scientific">Pseudoxanthomonas dokdonensis</name>
    <dbReference type="NCBI Taxonomy" id="344882"/>
    <lineage>
        <taxon>Bacteria</taxon>
        <taxon>Pseudomonadati</taxon>
        <taxon>Pseudomonadota</taxon>
        <taxon>Gammaproteobacteria</taxon>
        <taxon>Lysobacterales</taxon>
        <taxon>Lysobacteraceae</taxon>
        <taxon>Pseudoxanthomonas</taxon>
    </lineage>
</organism>
<dbReference type="Proteomes" id="UP000052052">
    <property type="component" value="Unassembled WGS sequence"/>
</dbReference>
<dbReference type="EMBL" id="LDJL01000002">
    <property type="protein sequence ID" value="KRG71558.1"/>
    <property type="molecule type" value="Genomic_DNA"/>
</dbReference>
<keyword evidence="3" id="KW-1185">Reference proteome</keyword>
<dbReference type="RefSeq" id="WP_057656941.1">
    <property type="nucleotide sequence ID" value="NZ_LDJL01000002.1"/>
</dbReference>
<dbReference type="OrthoDB" id="9812089at2"/>
<dbReference type="InterPro" id="IPR037401">
    <property type="entry name" value="SnoaL-like"/>
</dbReference>
<comment type="caution">
    <text evidence="2">The sequence shown here is derived from an EMBL/GenBank/DDBJ whole genome shotgun (WGS) entry which is preliminary data.</text>
</comment>
<dbReference type="SUPFAM" id="SSF54427">
    <property type="entry name" value="NTF2-like"/>
    <property type="match status" value="1"/>
</dbReference>
<reference evidence="2 3" key="1">
    <citation type="submission" date="2015-05" db="EMBL/GenBank/DDBJ databases">
        <title>Genome sequencing and analysis of members of genus Stenotrophomonas.</title>
        <authorList>
            <person name="Patil P.P."/>
            <person name="Midha S."/>
            <person name="Patil P.B."/>
        </authorList>
    </citation>
    <scope>NUCLEOTIDE SEQUENCE [LARGE SCALE GENOMIC DNA]</scope>
    <source>
        <strain evidence="2 3">DSM 21858</strain>
    </source>
</reference>
<evidence type="ECO:0000313" key="3">
    <source>
        <dbReference type="Proteomes" id="UP000052052"/>
    </source>
</evidence>
<name>A0A0R0CQC0_9GAMM</name>
<protein>
    <submittedName>
        <fullName evidence="2">Polyketide cyclase</fullName>
    </submittedName>
</protein>
<accession>A0A0R0CQC0</accession>
<gene>
    <name evidence="2" type="ORF">ABB29_01965</name>
</gene>
<evidence type="ECO:0000259" key="1">
    <source>
        <dbReference type="Pfam" id="PF12680"/>
    </source>
</evidence>
<dbReference type="InterPro" id="IPR032710">
    <property type="entry name" value="NTF2-like_dom_sf"/>
</dbReference>
<dbReference type="STRING" id="344882.ABB29_01965"/>
<dbReference type="Pfam" id="PF12680">
    <property type="entry name" value="SnoaL_2"/>
    <property type="match status" value="1"/>
</dbReference>
<evidence type="ECO:0000313" key="2">
    <source>
        <dbReference type="EMBL" id="KRG71558.1"/>
    </source>
</evidence>
<dbReference type="PATRIC" id="fig|344882.3.peg.1595"/>
<feature type="domain" description="SnoaL-like" evidence="1">
    <location>
        <begin position="12"/>
        <end position="106"/>
    </location>
</feature>
<dbReference type="AlphaFoldDB" id="A0A0R0CQC0"/>
<proteinExistence type="predicted"/>
<sequence>MDTPTNARIASEFLTMAASGQVREAYQRHVADGFVHHNAYFPADRQSLLLAMEQSAQGEPNKSFTVRQVIDGGDRVAVLSHLQRAQSDQQYAVVHILRFENNRIVELWDVAQQIPEELPNLLGMF</sequence>